<dbReference type="Pfam" id="PF22711">
    <property type="entry name" value="SNaCT5"/>
    <property type="match status" value="1"/>
</dbReference>
<organism evidence="3 4">
    <name type="scientific">Flavobacterium pectinovorum</name>
    <dbReference type="NCBI Taxonomy" id="29533"/>
    <lineage>
        <taxon>Bacteria</taxon>
        <taxon>Pseudomonadati</taxon>
        <taxon>Bacteroidota</taxon>
        <taxon>Flavobacteriia</taxon>
        <taxon>Flavobacteriales</taxon>
        <taxon>Flavobacteriaceae</taxon>
        <taxon>Flavobacterium</taxon>
    </lineage>
</organism>
<proteinExistence type="predicted"/>
<dbReference type="Proteomes" id="UP000319700">
    <property type="component" value="Unassembled WGS sequence"/>
</dbReference>
<dbReference type="InterPro" id="IPR055036">
    <property type="entry name" value="SNaCT5"/>
</dbReference>
<accession>A0A502EPF1</accession>
<dbReference type="AlphaFoldDB" id="A0A502EPF1"/>
<evidence type="ECO:0000313" key="4">
    <source>
        <dbReference type="Proteomes" id="UP000319700"/>
    </source>
</evidence>
<sequence length="872" mass="102678">MIKKQITNSEITEIIISSSKPTAYTGQSFPFTALPDRVFEILLYQIFQVRIDTKDSSLNDKFDGVVLMQGVGERGRDCILAKKGANVGLIQCKQINKNITKPEVLKEILKFTLHYIIDKSLITDLDNFTYHLAVSKGLAETSIVLINNFNKNYRSEDIKQYCEELISKNVSLKALKYDNHKTEIFKVLDKIKVIYICPSDLSRYLHEHESLLKQFFRVLTMTDNALLESIIDTYLSPILNKIIPKGERENKDFAFRFKEYIQRVYTHYSSSRTLVFGNQQKKLEDFYYPLNLECKNEESNLKPLKICTLNYEEDFLPQFKKVIIVDNGGMGKSTIMKWLFLNVIKFKKGIPIFIELRKLKNGKTIIEEIISELNPIDQNLERELVTKLIAQGNFIFFFDGYDEISDADREFVTTDLQSFISKSSNNLFLLTSRPETALNTFSDFKEFKVKKMEKTEAFELIKKIGNNSEKSLRLIDKLKENEFENIDDFLQSPLLVSLLYKKFEHRENIPIQLQEFYYDVFEALYQDHDLTKGDSFVRNKKTKLSFNDFFQILREFAFFTFKKGEIEYNDAILYKYLEEVSNRLPNIKFKITDLAEDLVKSVPLFNKEGLQYRWSHKSFQEYFTSEYICRDSKEKQLDILGEMYKSPKSEKYLFIFKLCYDIDFKSFREAVIVPYLNEFVDHFENSFQNLNFLHDNESTDIILRKLITFNRSYLVITKTDRALMSSLFENIKEDIFNEGKLENLPDFMDDNHKIMFISFSTITVIGSRKKSDILELLIDKKSNLLKSFRNEKKKNSDEKKEIKSNLPDYVIVNLQNNYSNESLENLIYFNNLLRSHFSNSRSQHLDIERCKKFLENYYDEIANVSVDYHAGF</sequence>
<dbReference type="Pfam" id="PF05729">
    <property type="entry name" value="NACHT"/>
    <property type="match status" value="1"/>
</dbReference>
<dbReference type="OrthoDB" id="1488560at2"/>
<evidence type="ECO:0000259" key="2">
    <source>
        <dbReference type="Pfam" id="PF22711"/>
    </source>
</evidence>
<feature type="domain" description="NACHT" evidence="1">
    <location>
        <begin position="323"/>
        <end position="464"/>
    </location>
</feature>
<dbReference type="PANTHER" id="PTHR46844:SF1">
    <property type="entry name" value="SLR5058 PROTEIN"/>
    <property type="match status" value="1"/>
</dbReference>
<comment type="caution">
    <text evidence="3">The sequence shown here is derived from an EMBL/GenBank/DDBJ whole genome shotgun (WGS) entry which is preliminary data.</text>
</comment>
<dbReference type="InterPro" id="IPR027417">
    <property type="entry name" value="P-loop_NTPase"/>
</dbReference>
<name>A0A502EPF1_9FLAO</name>
<evidence type="ECO:0000259" key="1">
    <source>
        <dbReference type="Pfam" id="PF05729"/>
    </source>
</evidence>
<reference evidence="3 4" key="1">
    <citation type="journal article" date="2019" name="Environ. Microbiol.">
        <title>Species interactions and distinct microbial communities in high Arctic permafrost affected cryosols are associated with the CH4 and CO2 gas fluxes.</title>
        <authorList>
            <person name="Altshuler I."/>
            <person name="Hamel J."/>
            <person name="Turney S."/>
            <person name="Magnuson E."/>
            <person name="Levesque R."/>
            <person name="Greer C."/>
            <person name="Whyte L.G."/>
        </authorList>
    </citation>
    <scope>NUCLEOTIDE SEQUENCE [LARGE SCALE GENOMIC DNA]</scope>
    <source>
        <strain evidence="3 4">42</strain>
    </source>
</reference>
<protein>
    <submittedName>
        <fullName evidence="3">NACHT domain-containing protein</fullName>
    </submittedName>
</protein>
<gene>
    <name evidence="3" type="ORF">EAH81_15720</name>
</gene>
<feature type="domain" description="Short NACHT-associated C-terminal" evidence="2">
    <location>
        <begin position="662"/>
        <end position="857"/>
    </location>
</feature>
<dbReference type="SUPFAM" id="SSF52540">
    <property type="entry name" value="P-loop containing nucleoside triphosphate hydrolases"/>
    <property type="match status" value="1"/>
</dbReference>
<keyword evidence="4" id="KW-1185">Reference proteome</keyword>
<evidence type="ECO:0000313" key="3">
    <source>
        <dbReference type="EMBL" id="TPG38380.1"/>
    </source>
</evidence>
<dbReference type="PANTHER" id="PTHR46844">
    <property type="entry name" value="SLR5058 PROTEIN"/>
    <property type="match status" value="1"/>
</dbReference>
<dbReference type="RefSeq" id="WP_140508686.1">
    <property type="nucleotide sequence ID" value="NZ_RCZH01000010.1"/>
</dbReference>
<dbReference type="InterPro" id="IPR007111">
    <property type="entry name" value="NACHT_NTPase"/>
</dbReference>
<dbReference type="Gene3D" id="3.40.50.300">
    <property type="entry name" value="P-loop containing nucleotide triphosphate hydrolases"/>
    <property type="match status" value="1"/>
</dbReference>
<dbReference type="EMBL" id="RCZH01000010">
    <property type="protein sequence ID" value="TPG38380.1"/>
    <property type="molecule type" value="Genomic_DNA"/>
</dbReference>